<organism evidence="2 3">
    <name type="scientific">Polarella glacialis</name>
    <name type="common">Dinoflagellate</name>
    <dbReference type="NCBI Taxonomy" id="89957"/>
    <lineage>
        <taxon>Eukaryota</taxon>
        <taxon>Sar</taxon>
        <taxon>Alveolata</taxon>
        <taxon>Dinophyceae</taxon>
        <taxon>Suessiales</taxon>
        <taxon>Suessiaceae</taxon>
        <taxon>Polarella</taxon>
    </lineage>
</organism>
<comment type="caution">
    <text evidence="2">The sequence shown here is derived from an EMBL/GenBank/DDBJ whole genome shotgun (WGS) entry which is preliminary data.</text>
</comment>
<evidence type="ECO:0000256" key="1">
    <source>
        <dbReference type="SAM" id="SignalP"/>
    </source>
</evidence>
<keyword evidence="3" id="KW-1185">Reference proteome</keyword>
<protein>
    <submittedName>
        <fullName evidence="2">Uncharacterized protein</fullName>
    </submittedName>
</protein>
<dbReference type="Proteomes" id="UP000654075">
    <property type="component" value="Unassembled WGS sequence"/>
</dbReference>
<dbReference type="InterPro" id="IPR011692">
    <property type="entry name" value="Stress_up-reg_Nod19"/>
</dbReference>
<dbReference type="AlphaFoldDB" id="A0A813HAH1"/>
<feature type="signal peptide" evidence="1">
    <location>
        <begin position="1"/>
        <end position="22"/>
    </location>
</feature>
<keyword evidence="1" id="KW-0732">Signal</keyword>
<reference evidence="2" key="1">
    <citation type="submission" date="2021-02" db="EMBL/GenBank/DDBJ databases">
        <authorList>
            <person name="Dougan E. K."/>
            <person name="Rhodes N."/>
            <person name="Thang M."/>
            <person name="Chan C."/>
        </authorList>
    </citation>
    <scope>NUCLEOTIDE SEQUENCE</scope>
</reference>
<evidence type="ECO:0000313" key="3">
    <source>
        <dbReference type="Proteomes" id="UP000654075"/>
    </source>
</evidence>
<dbReference type="PANTHER" id="PTHR33390">
    <property type="entry name" value="STRESS UP-REGULATED NOD 19 PROTEIN"/>
    <property type="match status" value="1"/>
</dbReference>
<accession>A0A813HAH1</accession>
<evidence type="ECO:0000313" key="2">
    <source>
        <dbReference type="EMBL" id="CAE8634962.1"/>
    </source>
</evidence>
<gene>
    <name evidence="2" type="ORF">PGLA1383_LOCUS50571</name>
</gene>
<name>A0A813HAH1_POLGL</name>
<proteinExistence type="predicted"/>
<dbReference type="EMBL" id="CAJNNV010031188">
    <property type="protein sequence ID" value="CAE8634962.1"/>
    <property type="molecule type" value="Genomic_DNA"/>
</dbReference>
<sequence length="445" mass="48120">MSHSALLLTLLAFLPAPGQCHAHSAWSEIPAGTTFSWQELARVPAPRASDPQHQFSTFRSAPLRLDVGRVVLTPPKQTWLLMPPGPFVLTSLRLEVVRAADGQPVPLTEVYNHHIAFYAAGGKVGADVCGGAHLDNFDALWATGAEARGTTTEFPEGLGLPGKGPWFANIHLIRSEGVPHVKRCIECACDLYGGSEDCCRHMSICPGFPEGMDKRNSSDVKEYAVQYTVGWSPDTTRYQLLKYMTLDATGCQLEFQVPAQCPWMWRHDTLRGPVSGSVGLRGSGRDLPSDFEVAVRPPPAGCVTGVSWEYTLPPGAAGRLVFSKGHVHVGGLSVSATVLRRQRLRRGGGNVSAGSFEEAELLCKCEAKYGHTEAGQPGFVGDELGYVVGVSTCHFDAAAARPVLREGDRIRVETSYRTDLWFNGVMGLIDLAILPDVPDADDMLI</sequence>
<dbReference type="Pfam" id="PF07712">
    <property type="entry name" value="SURNod19"/>
    <property type="match status" value="1"/>
</dbReference>
<dbReference type="PANTHER" id="PTHR33390:SF1">
    <property type="entry name" value="STRESS UP-REGULATED NOD 19 PROTEIN"/>
    <property type="match status" value="1"/>
</dbReference>
<dbReference type="OMA" id="WIVERFY"/>
<feature type="chain" id="PRO_5032958378" evidence="1">
    <location>
        <begin position="23"/>
        <end position="445"/>
    </location>
</feature>
<dbReference type="OrthoDB" id="1923469at2759"/>